<dbReference type="SMART" id="SM00086">
    <property type="entry name" value="PAC"/>
    <property type="match status" value="3"/>
</dbReference>
<dbReference type="CDD" id="cd00075">
    <property type="entry name" value="HATPase"/>
    <property type="match status" value="1"/>
</dbReference>
<dbReference type="CDD" id="cd00130">
    <property type="entry name" value="PAS"/>
    <property type="match status" value="3"/>
</dbReference>
<evidence type="ECO:0000256" key="6">
    <source>
        <dbReference type="SAM" id="Coils"/>
    </source>
</evidence>
<evidence type="ECO:0000256" key="1">
    <source>
        <dbReference type="ARBA" id="ARBA00000085"/>
    </source>
</evidence>
<keyword evidence="6" id="KW-0175">Coiled coil</keyword>
<keyword evidence="3" id="KW-0597">Phosphoprotein</keyword>
<dbReference type="Gene3D" id="1.10.287.130">
    <property type="match status" value="1"/>
</dbReference>
<comment type="caution">
    <text evidence="10">The sequence shown here is derived from an EMBL/GenBank/DDBJ whole genome shotgun (WGS) entry which is preliminary data.</text>
</comment>
<feature type="domain" description="PAC" evidence="9">
    <location>
        <begin position="510"/>
        <end position="562"/>
    </location>
</feature>
<dbReference type="SUPFAM" id="SSF47384">
    <property type="entry name" value="Homodimeric domain of signal transducing histidine kinase"/>
    <property type="match status" value="1"/>
</dbReference>
<dbReference type="InterPro" id="IPR036890">
    <property type="entry name" value="HATPase_C_sf"/>
</dbReference>
<dbReference type="InterPro" id="IPR035965">
    <property type="entry name" value="PAS-like_dom_sf"/>
</dbReference>
<evidence type="ECO:0000259" key="7">
    <source>
        <dbReference type="PROSITE" id="PS50109"/>
    </source>
</evidence>
<dbReference type="SMART" id="SM00388">
    <property type="entry name" value="HisKA"/>
    <property type="match status" value="1"/>
</dbReference>
<dbReference type="PROSITE" id="PS50112">
    <property type="entry name" value="PAS"/>
    <property type="match status" value="3"/>
</dbReference>
<dbReference type="InterPro" id="IPR001610">
    <property type="entry name" value="PAC"/>
</dbReference>
<keyword evidence="11" id="KW-1185">Reference proteome</keyword>
<dbReference type="SMART" id="SM00091">
    <property type="entry name" value="PAS"/>
    <property type="match status" value="4"/>
</dbReference>
<dbReference type="Gene3D" id="3.30.450.20">
    <property type="entry name" value="PAS domain"/>
    <property type="match status" value="4"/>
</dbReference>
<dbReference type="Proteomes" id="UP001597062">
    <property type="component" value="Unassembled WGS sequence"/>
</dbReference>
<dbReference type="PRINTS" id="PR00344">
    <property type="entry name" value="BCTRLSENSOR"/>
</dbReference>
<dbReference type="EC" id="2.7.13.3" evidence="2"/>
<dbReference type="PANTHER" id="PTHR43304:SF1">
    <property type="entry name" value="PAC DOMAIN-CONTAINING PROTEIN"/>
    <property type="match status" value="1"/>
</dbReference>
<protein>
    <recommendedName>
        <fullName evidence="2">histidine kinase</fullName>
        <ecNumber evidence="2">2.7.13.3</ecNumber>
    </recommendedName>
</protein>
<reference evidence="11" key="1">
    <citation type="journal article" date="2019" name="Int. J. Syst. Evol. Microbiol.">
        <title>The Global Catalogue of Microorganisms (GCM) 10K type strain sequencing project: providing services to taxonomists for standard genome sequencing and annotation.</title>
        <authorList>
            <consortium name="The Broad Institute Genomics Platform"/>
            <consortium name="The Broad Institute Genome Sequencing Center for Infectious Disease"/>
            <person name="Wu L."/>
            <person name="Ma J."/>
        </authorList>
    </citation>
    <scope>NUCLEOTIDE SEQUENCE [LARGE SCALE GENOMIC DNA]</scope>
    <source>
        <strain evidence="11">CCUG 60527</strain>
    </source>
</reference>
<dbReference type="EMBL" id="JBHTJR010000017">
    <property type="protein sequence ID" value="MFD0992025.1"/>
    <property type="molecule type" value="Genomic_DNA"/>
</dbReference>
<dbReference type="InterPro" id="IPR003594">
    <property type="entry name" value="HATPase_dom"/>
</dbReference>
<sequence length="787" mass="91018">MSQKQIDVLKRALERERKARKQAEKILEVKSLELFFVSEQLKEANDDLEDSLYQKQSELKGVFENINDAFFLMDLQGNVLKMNDVAVDLIGYDCMQEPINLNDIVHPDDKEYTLESFKNLYNLGYINKYTARLYTKNNLLKTLEVNARVVYDKNNKPIAAHGIARDISSDIKLKDFLEQEKNRLNIVLENSPIGIALAKKGDVALAYINKTFANMLGYSLKEAQNIPFLEFTHPEDRLISKLNVDKLDRGEIDIFNVEKRYIKKNGRILWGKTTVTAVRNSKGTLKFRVVTVEDISKERKAKDDLIESQNRLASLIVNLDSGVLLEDENRNIVITNQKFCDLFSIPIPPEILKGQDCSHYAKLSEDLFEDPEFFSERISKIVIDKEPVIGDELKMKDGRILERDYIPIIQFKEYKGHLWTYRDVTLNRKYRKSLEAYKQKYSNIIANMDLGLVESDLSGKILLANQRFVEMSGFSERELLGKGIEHIIKDRVEREYVRRKYIDRMNGKSESYEFRYIDKNDETKYWLVSGAPNYDIQGNVKGTISIALDITHIKTLEIQKEKLLRKLKQSNEELEEYAHIVSHDLKSPLRSISALTSWLREDYEDKLDENGVNNINLIQDTVQKMENLINDILSYSSISEEQFVIESVNVNEVIESIKKLIFIPDHVTLKVDDSLPIIKADRTRIQQLFQNLLSNAVNYIDKEKGMVSVSAISDKEYHTFIVKDNGIGIPEEYHKKIFNVFESFTKHKDSTGIGLSIVKKIVDMYDGKVWLESEKGVGTTFFIKLKK</sequence>
<feature type="domain" description="PAS" evidence="8">
    <location>
        <begin position="55"/>
        <end position="124"/>
    </location>
</feature>
<dbReference type="Gene3D" id="3.30.565.10">
    <property type="entry name" value="Histidine kinase-like ATPase, C-terminal domain"/>
    <property type="match status" value="1"/>
</dbReference>
<dbReference type="SUPFAM" id="SSF55874">
    <property type="entry name" value="ATPase domain of HSP90 chaperone/DNA topoisomerase II/histidine kinase"/>
    <property type="match status" value="1"/>
</dbReference>
<feature type="coiled-coil region" evidence="6">
    <location>
        <begin position="6"/>
        <end position="58"/>
    </location>
</feature>
<feature type="domain" description="PAC" evidence="9">
    <location>
        <begin position="255"/>
        <end position="307"/>
    </location>
</feature>
<evidence type="ECO:0000256" key="5">
    <source>
        <dbReference type="ARBA" id="ARBA00022777"/>
    </source>
</evidence>
<dbReference type="InterPro" id="IPR003661">
    <property type="entry name" value="HisK_dim/P_dom"/>
</dbReference>
<evidence type="ECO:0000259" key="8">
    <source>
        <dbReference type="PROSITE" id="PS50112"/>
    </source>
</evidence>
<dbReference type="Pfam" id="PF13426">
    <property type="entry name" value="PAS_9"/>
    <property type="match status" value="1"/>
</dbReference>
<feature type="domain" description="PAS" evidence="8">
    <location>
        <begin position="437"/>
        <end position="482"/>
    </location>
</feature>
<dbReference type="PROSITE" id="PS50109">
    <property type="entry name" value="HIS_KIN"/>
    <property type="match status" value="1"/>
</dbReference>
<dbReference type="PANTHER" id="PTHR43304">
    <property type="entry name" value="PHYTOCHROME-LIKE PROTEIN CPH1"/>
    <property type="match status" value="1"/>
</dbReference>
<accession>A0ABW3JNF6</accession>
<keyword evidence="4" id="KW-0808">Transferase</keyword>
<organism evidence="10 11">
    <name type="scientific">Tenacibaculum geojense</name>
    <dbReference type="NCBI Taxonomy" id="915352"/>
    <lineage>
        <taxon>Bacteria</taxon>
        <taxon>Pseudomonadati</taxon>
        <taxon>Bacteroidota</taxon>
        <taxon>Flavobacteriia</taxon>
        <taxon>Flavobacteriales</taxon>
        <taxon>Flavobacteriaceae</taxon>
        <taxon>Tenacibaculum</taxon>
    </lineage>
</organism>
<evidence type="ECO:0000313" key="10">
    <source>
        <dbReference type="EMBL" id="MFD0992025.1"/>
    </source>
</evidence>
<feature type="domain" description="Histidine kinase" evidence="7">
    <location>
        <begin position="580"/>
        <end position="787"/>
    </location>
</feature>
<proteinExistence type="predicted"/>
<dbReference type="NCBIfam" id="TIGR00229">
    <property type="entry name" value="sensory_box"/>
    <property type="match status" value="3"/>
</dbReference>
<dbReference type="CDD" id="cd00082">
    <property type="entry name" value="HisKA"/>
    <property type="match status" value="1"/>
</dbReference>
<evidence type="ECO:0000256" key="4">
    <source>
        <dbReference type="ARBA" id="ARBA00022679"/>
    </source>
</evidence>
<evidence type="ECO:0000256" key="2">
    <source>
        <dbReference type="ARBA" id="ARBA00012438"/>
    </source>
</evidence>
<keyword evidence="5" id="KW-0418">Kinase</keyword>
<dbReference type="InterPro" id="IPR000014">
    <property type="entry name" value="PAS"/>
</dbReference>
<dbReference type="InterPro" id="IPR013655">
    <property type="entry name" value="PAS_fold_3"/>
</dbReference>
<dbReference type="SUPFAM" id="SSF55785">
    <property type="entry name" value="PYP-like sensor domain (PAS domain)"/>
    <property type="match status" value="4"/>
</dbReference>
<dbReference type="InterPro" id="IPR004358">
    <property type="entry name" value="Sig_transdc_His_kin-like_C"/>
</dbReference>
<dbReference type="Pfam" id="PF02518">
    <property type="entry name" value="HATPase_c"/>
    <property type="match status" value="1"/>
</dbReference>
<dbReference type="RefSeq" id="WP_386104899.1">
    <property type="nucleotide sequence ID" value="NZ_JBHTJR010000017.1"/>
</dbReference>
<dbReference type="InterPro" id="IPR052162">
    <property type="entry name" value="Sensor_kinase/Photoreceptor"/>
</dbReference>
<dbReference type="InterPro" id="IPR005467">
    <property type="entry name" value="His_kinase_dom"/>
</dbReference>
<dbReference type="InterPro" id="IPR036097">
    <property type="entry name" value="HisK_dim/P_sf"/>
</dbReference>
<dbReference type="SMART" id="SM00387">
    <property type="entry name" value="HATPase_c"/>
    <property type="match status" value="1"/>
</dbReference>
<dbReference type="Pfam" id="PF08447">
    <property type="entry name" value="PAS_3"/>
    <property type="match status" value="2"/>
</dbReference>
<feature type="coiled-coil region" evidence="6">
    <location>
        <begin position="553"/>
        <end position="580"/>
    </location>
</feature>
<evidence type="ECO:0000256" key="3">
    <source>
        <dbReference type="ARBA" id="ARBA00022553"/>
    </source>
</evidence>
<name>A0ABW3JNF6_9FLAO</name>
<dbReference type="Pfam" id="PF00512">
    <property type="entry name" value="HisKA"/>
    <property type="match status" value="1"/>
</dbReference>
<gene>
    <name evidence="10" type="ORF">ACFQ1U_02295</name>
</gene>
<feature type="domain" description="PAS" evidence="8">
    <location>
        <begin position="180"/>
        <end position="237"/>
    </location>
</feature>
<dbReference type="PROSITE" id="PS50113">
    <property type="entry name" value="PAC"/>
    <property type="match status" value="2"/>
</dbReference>
<evidence type="ECO:0000259" key="9">
    <source>
        <dbReference type="PROSITE" id="PS50113"/>
    </source>
</evidence>
<dbReference type="InterPro" id="IPR000700">
    <property type="entry name" value="PAS-assoc_C"/>
</dbReference>
<evidence type="ECO:0000313" key="11">
    <source>
        <dbReference type="Proteomes" id="UP001597062"/>
    </source>
</evidence>
<comment type="catalytic activity">
    <reaction evidence="1">
        <text>ATP + protein L-histidine = ADP + protein N-phospho-L-histidine.</text>
        <dbReference type="EC" id="2.7.13.3"/>
    </reaction>
</comment>